<dbReference type="Proteomes" id="UP001480595">
    <property type="component" value="Unassembled WGS sequence"/>
</dbReference>
<sequence>MEDERNNADFYRPLNTEDVELRLLLVQAGEGDEPTLLSSEIEAPLLKHHLITFFSSPWFERVWEALLAPKSLVHIGTYEIDFDKLLLSATWLTHASSTLDLSPLDQYVGLLNCQTMYDLGHKTDDNKALDTILDKLSTFYATDPRDYVYGVLGLYQSISGLEGPLMPALLTSDYTKSVAAVMRDTNRYIIEQSPNLDFLRRLRHQPETAYERTGVPSWAEPWHLRSNSSNSNKCALASDMRHTLYSADNAVGKRETAVTAATLNDDPEVLVLTGVIAGKVKDVTSCVIDGSPEQFADLLESADSPIHLDRLRADAETIGFAVIAEATAAPERPTAEYARTSILAWADFIVKHKARPSRDIVDNNNNTSRRGTKENLYTTFEKAAFAEEEEWSALVDYDDAVTSATQGRRIFRTEAGNIGLGPRDMVADGGDVVAVLYGCRWPVILRPRGGGHGGGWFSTSKEIYHI</sequence>
<organism evidence="1 2">
    <name type="scientific">Apiospora phragmitis</name>
    <dbReference type="NCBI Taxonomy" id="2905665"/>
    <lineage>
        <taxon>Eukaryota</taxon>
        <taxon>Fungi</taxon>
        <taxon>Dikarya</taxon>
        <taxon>Ascomycota</taxon>
        <taxon>Pezizomycotina</taxon>
        <taxon>Sordariomycetes</taxon>
        <taxon>Xylariomycetidae</taxon>
        <taxon>Amphisphaeriales</taxon>
        <taxon>Apiosporaceae</taxon>
        <taxon>Apiospora</taxon>
    </lineage>
</organism>
<proteinExistence type="predicted"/>
<dbReference type="InterPro" id="IPR052895">
    <property type="entry name" value="HetReg/Transcr_Mod"/>
</dbReference>
<reference evidence="1 2" key="1">
    <citation type="submission" date="2023-01" db="EMBL/GenBank/DDBJ databases">
        <title>Analysis of 21 Apiospora genomes using comparative genomics revels a genus with tremendous synthesis potential of carbohydrate active enzymes and secondary metabolites.</title>
        <authorList>
            <person name="Sorensen T."/>
        </authorList>
    </citation>
    <scope>NUCLEOTIDE SEQUENCE [LARGE SCALE GENOMIC DNA]</scope>
    <source>
        <strain evidence="1 2">CBS 135458</strain>
    </source>
</reference>
<name>A0ABR1VV20_9PEZI</name>
<dbReference type="RefSeq" id="XP_066718641.1">
    <property type="nucleotide sequence ID" value="XM_066856474.1"/>
</dbReference>
<keyword evidence="2" id="KW-1185">Reference proteome</keyword>
<dbReference type="PANTHER" id="PTHR24148:SF64">
    <property type="entry name" value="HETEROKARYON INCOMPATIBILITY DOMAIN-CONTAINING PROTEIN"/>
    <property type="match status" value="1"/>
</dbReference>
<evidence type="ECO:0000313" key="2">
    <source>
        <dbReference type="Proteomes" id="UP001480595"/>
    </source>
</evidence>
<dbReference type="PANTHER" id="PTHR24148">
    <property type="entry name" value="ANKYRIN REPEAT DOMAIN-CONTAINING PROTEIN 39 HOMOLOG-RELATED"/>
    <property type="match status" value="1"/>
</dbReference>
<comment type="caution">
    <text evidence="1">The sequence shown here is derived from an EMBL/GenBank/DDBJ whole genome shotgun (WGS) entry which is preliminary data.</text>
</comment>
<evidence type="ECO:0000313" key="1">
    <source>
        <dbReference type="EMBL" id="KAK8074166.1"/>
    </source>
</evidence>
<dbReference type="EMBL" id="JAQQWL010000005">
    <property type="protein sequence ID" value="KAK8074166.1"/>
    <property type="molecule type" value="Genomic_DNA"/>
</dbReference>
<dbReference type="GeneID" id="92089537"/>
<protein>
    <submittedName>
        <fullName evidence="1">Uncharacterized protein</fullName>
    </submittedName>
</protein>
<gene>
    <name evidence="1" type="ORF">PG994_005065</name>
</gene>
<accession>A0ABR1VV20</accession>